<dbReference type="Pfam" id="PF00481">
    <property type="entry name" value="PP2C"/>
    <property type="match status" value="1"/>
</dbReference>
<dbReference type="InterPro" id="IPR036457">
    <property type="entry name" value="PPM-type-like_dom_sf"/>
</dbReference>
<dbReference type="HOGENOM" id="CLU_1629897_0_0_1"/>
<dbReference type="SUPFAM" id="SSF81606">
    <property type="entry name" value="PP2C-like"/>
    <property type="match status" value="1"/>
</dbReference>
<dbReference type="SMART" id="SM00332">
    <property type="entry name" value="PP2Cc"/>
    <property type="match status" value="1"/>
</dbReference>
<dbReference type="AlphaFoldDB" id="K4BEN5"/>
<dbReference type="PaxDb" id="4081-Solyc03g013140.1.1"/>
<accession>K4BEN5</accession>
<dbReference type="Proteomes" id="UP000004994">
    <property type="component" value="Chromosome 3"/>
</dbReference>
<proteinExistence type="predicted"/>
<dbReference type="PANTHER" id="PTHR13832">
    <property type="entry name" value="PROTEIN PHOSPHATASE 2C"/>
    <property type="match status" value="1"/>
</dbReference>
<sequence length="163" mass="18565">MEGERIAAQFVADNLHSDVFEMLVNSSTSTTKKAMEAAYIRTDHQFLKQMALIEGNEIIISNLGDCRAVLFRNGVTKALTRYHRTERQDERKRIEDKMLNEGLGKPDTKTLTLTADMEYLVLASDGLWDQRTWKPCSVKGSLDDITVMIIDLTHFKSQYGSYP</sequence>
<evidence type="ECO:0000313" key="3">
    <source>
        <dbReference type="Proteomes" id="UP000004994"/>
    </source>
</evidence>
<feature type="domain" description="PPM-type phosphatase" evidence="1">
    <location>
        <begin position="1"/>
        <end position="152"/>
    </location>
</feature>
<dbReference type="PROSITE" id="PS51746">
    <property type="entry name" value="PPM_2"/>
    <property type="match status" value="1"/>
</dbReference>
<dbReference type="Gramene" id="Solyc03g013140.1.1">
    <property type="protein sequence ID" value="Solyc03g013140.1.1"/>
    <property type="gene ID" value="Solyc03g013140.1"/>
</dbReference>
<reference evidence="2" key="1">
    <citation type="journal article" date="2012" name="Nature">
        <title>The tomato genome sequence provides insights into fleshy fruit evolution.</title>
        <authorList>
            <consortium name="Tomato Genome Consortium"/>
        </authorList>
    </citation>
    <scope>NUCLEOTIDE SEQUENCE [LARGE SCALE GENOMIC DNA]</scope>
    <source>
        <strain evidence="2">cv. Heinz 1706</strain>
    </source>
</reference>
<dbReference type="PANTHER" id="PTHR13832:SF667">
    <property type="entry name" value="PROTEIN PHOSPHATASE 2C 14-RELATED"/>
    <property type="match status" value="1"/>
</dbReference>
<dbReference type="InterPro" id="IPR001932">
    <property type="entry name" value="PPM-type_phosphatase-like_dom"/>
</dbReference>
<organism evidence="2">
    <name type="scientific">Solanum lycopersicum</name>
    <name type="common">Tomato</name>
    <name type="synonym">Lycopersicon esculentum</name>
    <dbReference type="NCBI Taxonomy" id="4081"/>
    <lineage>
        <taxon>Eukaryota</taxon>
        <taxon>Viridiplantae</taxon>
        <taxon>Streptophyta</taxon>
        <taxon>Embryophyta</taxon>
        <taxon>Tracheophyta</taxon>
        <taxon>Spermatophyta</taxon>
        <taxon>Magnoliopsida</taxon>
        <taxon>eudicotyledons</taxon>
        <taxon>Gunneridae</taxon>
        <taxon>Pentapetalae</taxon>
        <taxon>asterids</taxon>
        <taxon>lamiids</taxon>
        <taxon>Solanales</taxon>
        <taxon>Solanaceae</taxon>
        <taxon>Solanoideae</taxon>
        <taxon>Solaneae</taxon>
        <taxon>Solanum</taxon>
        <taxon>Solanum subgen. Lycopersicon</taxon>
    </lineage>
</organism>
<dbReference type="InterPro" id="IPR015655">
    <property type="entry name" value="PP2C"/>
</dbReference>
<dbReference type="CDD" id="cd00143">
    <property type="entry name" value="PP2Cc"/>
    <property type="match status" value="1"/>
</dbReference>
<evidence type="ECO:0000259" key="1">
    <source>
        <dbReference type="PROSITE" id="PS51746"/>
    </source>
</evidence>
<evidence type="ECO:0000313" key="2">
    <source>
        <dbReference type="EnsemblPlants" id="Solyc03g013140.1.1"/>
    </source>
</evidence>
<dbReference type="GO" id="GO:0004722">
    <property type="term" value="F:protein serine/threonine phosphatase activity"/>
    <property type="evidence" value="ECO:0007669"/>
    <property type="project" value="InterPro"/>
</dbReference>
<dbReference type="PhylomeDB" id="K4BEN5"/>
<keyword evidence="3" id="KW-1185">Reference proteome</keyword>
<dbReference type="eggNOG" id="KOG0698">
    <property type="taxonomic scope" value="Eukaryota"/>
</dbReference>
<reference evidence="2" key="2">
    <citation type="submission" date="2015-06" db="UniProtKB">
        <authorList>
            <consortium name="EnsemblPlants"/>
        </authorList>
    </citation>
    <scope>IDENTIFICATION</scope>
    <source>
        <strain evidence="2">cv. Heinz 1706</strain>
    </source>
</reference>
<name>K4BEN5_SOLLC</name>
<dbReference type="EnsemblPlants" id="Solyc03g013140.1.1">
    <property type="protein sequence ID" value="Solyc03g013140.1.1"/>
    <property type="gene ID" value="Solyc03g013140.1"/>
</dbReference>
<protein>
    <recommendedName>
        <fullName evidence="1">PPM-type phosphatase domain-containing protein</fullName>
    </recommendedName>
</protein>
<dbReference type="InParanoid" id="K4BEN5"/>
<dbReference type="Gene3D" id="3.60.40.10">
    <property type="entry name" value="PPM-type phosphatase domain"/>
    <property type="match status" value="2"/>
</dbReference>